<evidence type="ECO:0000313" key="5">
    <source>
        <dbReference type="Proteomes" id="UP000292003"/>
    </source>
</evidence>
<dbReference type="OrthoDB" id="9816340at2"/>
<keyword evidence="1" id="KW-0862">Zinc</keyword>
<dbReference type="InterPro" id="IPR007527">
    <property type="entry name" value="Znf_SWIM"/>
</dbReference>
<evidence type="ECO:0000256" key="1">
    <source>
        <dbReference type="PROSITE-ProRule" id="PRU00325"/>
    </source>
</evidence>
<evidence type="ECO:0000313" key="4">
    <source>
        <dbReference type="EMBL" id="RZQ61335.1"/>
    </source>
</evidence>
<keyword evidence="1" id="KW-0479">Metal-binding</keyword>
<feature type="compositionally biased region" description="Basic and acidic residues" evidence="2">
    <location>
        <begin position="176"/>
        <end position="189"/>
    </location>
</feature>
<feature type="region of interest" description="Disordered" evidence="2">
    <location>
        <begin position="176"/>
        <end position="199"/>
    </location>
</feature>
<dbReference type="GO" id="GO:0008270">
    <property type="term" value="F:zinc ion binding"/>
    <property type="evidence" value="ECO:0007669"/>
    <property type="project" value="UniProtKB-KW"/>
</dbReference>
<sequence length="496" mass="52573">MTRSGPTRLAGALASDAVKAPFTASDAVRAPFTAAARTDPAECRCSLACCAGRWSRGGPVVEAPVRWSTERVLELAPDAASVRAGRAQAAAVGWSGAGASPAAVWGACQGSGKKPYQTCVELAEPAFRCSCPSRKFPCKHALGLLLRWAAGELPEDTEPDWVRAWLHERAARAEKAEQRKAEAGPKDEAAAAQRAQRRAGRVGTGAAELREWLLDQVRAGLSGLDRTGSDELRRVAARMIDAQAPGLATGLRRASGLAGRGRDWPSRLLEELSLLYLLAGAQTRVDELPDALADTVRTRLGFPADTGRVLASGERVADDWLVCGVVDEERDQLITRRCWLRGTRTGRPALVLSFAPPGRPLDSSLPAGHRVTAELAFHPGALPLRALVAERGEPVPAACPRGDTVPAALAAHAEALAADPWLDRWPALLADLVPATEGDELLLSDVDGRALALTPAFDPWPLLAVSAGRPVTIGGEWTSAGLRPLLCWDGDRAVRL</sequence>
<comment type="caution">
    <text evidence="4">The sequence shown here is derived from an EMBL/GenBank/DDBJ whole genome shotgun (WGS) entry which is preliminary data.</text>
</comment>
<dbReference type="AlphaFoldDB" id="A0A4V2ELF0"/>
<keyword evidence="5" id="KW-1185">Reference proteome</keyword>
<proteinExistence type="predicted"/>
<evidence type="ECO:0000256" key="2">
    <source>
        <dbReference type="SAM" id="MobiDB-lite"/>
    </source>
</evidence>
<dbReference type="Proteomes" id="UP000292003">
    <property type="component" value="Unassembled WGS sequence"/>
</dbReference>
<dbReference type="PROSITE" id="PS50966">
    <property type="entry name" value="ZF_SWIM"/>
    <property type="match status" value="1"/>
</dbReference>
<organism evidence="4 5">
    <name type="scientific">Amycolatopsis suaedae</name>
    <dbReference type="NCBI Taxonomy" id="2510978"/>
    <lineage>
        <taxon>Bacteria</taxon>
        <taxon>Bacillati</taxon>
        <taxon>Actinomycetota</taxon>
        <taxon>Actinomycetes</taxon>
        <taxon>Pseudonocardiales</taxon>
        <taxon>Pseudonocardiaceae</taxon>
        <taxon>Amycolatopsis</taxon>
    </lineage>
</organism>
<feature type="domain" description="SWIM-type" evidence="3">
    <location>
        <begin position="116"/>
        <end position="149"/>
    </location>
</feature>
<accession>A0A4V2ELF0</accession>
<gene>
    <name evidence="4" type="ORF">EWH70_23320</name>
</gene>
<evidence type="ECO:0000259" key="3">
    <source>
        <dbReference type="PROSITE" id="PS50966"/>
    </source>
</evidence>
<name>A0A4V2ELF0_9PSEU</name>
<dbReference type="EMBL" id="SFCC01000012">
    <property type="protein sequence ID" value="RZQ61335.1"/>
    <property type="molecule type" value="Genomic_DNA"/>
</dbReference>
<protein>
    <submittedName>
        <fullName evidence="4">SWIM zinc finger family protein</fullName>
    </submittedName>
</protein>
<keyword evidence="1" id="KW-0863">Zinc-finger</keyword>
<reference evidence="4 5" key="1">
    <citation type="submission" date="2019-02" db="EMBL/GenBank/DDBJ databases">
        <title>Draft genome sequence of Amycolatopsis sp. 8-3EHSu isolated from roots of Suaeda maritima.</title>
        <authorList>
            <person name="Duangmal K."/>
            <person name="Chantavorakit T."/>
        </authorList>
    </citation>
    <scope>NUCLEOTIDE SEQUENCE [LARGE SCALE GENOMIC DNA]</scope>
    <source>
        <strain evidence="4 5">8-3EHSu</strain>
    </source>
</reference>
<dbReference type="Pfam" id="PF04434">
    <property type="entry name" value="SWIM"/>
    <property type="match status" value="1"/>
</dbReference>